<name>G8ZLI7_TORDE</name>
<dbReference type="GeneID" id="11502937"/>
<dbReference type="PANTHER" id="PTHR10395">
    <property type="entry name" value="URICASE AND TRANSTHYRETIN-RELATED"/>
    <property type="match status" value="1"/>
</dbReference>
<dbReference type="SUPFAM" id="SSF49472">
    <property type="entry name" value="Transthyretin (synonym: prealbumin)"/>
    <property type="match status" value="1"/>
</dbReference>
<dbReference type="HOGENOM" id="CLU_115536_0_1_1"/>
<keyword evidence="5 7" id="KW-0659">Purine metabolism</keyword>
<evidence type="ECO:0000256" key="3">
    <source>
        <dbReference type="ARBA" id="ARBA00009850"/>
    </source>
</evidence>
<evidence type="ECO:0000259" key="8">
    <source>
        <dbReference type="Pfam" id="PF00576"/>
    </source>
</evidence>
<dbReference type="PANTHER" id="PTHR10395:SF7">
    <property type="entry name" value="5-HYDROXYISOURATE HYDROLASE"/>
    <property type="match status" value="1"/>
</dbReference>
<sequence>MSERPPVTCHVLDTTTGKPAANVTCAIYKIDLSNETLAGNYQVFEETDSPKPFAMSRTNEDGRVPSWIFEPSPSKREMLKALGIEQDIETSNLRWGKLVPGTYKIRFQVGKYYRSMGQTNFHPFVDIVFQVEDSRHYHIPLLLSNYGYSTYRGS</sequence>
<dbReference type="EC" id="3.5.2.17" evidence="7"/>
<comment type="function">
    <text evidence="2">Catalyzes the hydrolysis of 5-hydroxyisourate (HIU) to 2-oxo-4-hydroxy-4-carboxy-5-ureidoimidazoline (OHCU).</text>
</comment>
<dbReference type="eggNOG" id="KOG3006">
    <property type="taxonomic scope" value="Eukaryota"/>
</dbReference>
<dbReference type="GO" id="GO:0033971">
    <property type="term" value="F:hydroxyisourate hydrolase activity"/>
    <property type="evidence" value="ECO:0007669"/>
    <property type="project" value="UniProtKB-EC"/>
</dbReference>
<evidence type="ECO:0000256" key="5">
    <source>
        <dbReference type="ARBA" id="ARBA00022631"/>
    </source>
</evidence>
<dbReference type="CDD" id="cd05822">
    <property type="entry name" value="TLP_HIUase"/>
    <property type="match status" value="1"/>
</dbReference>
<dbReference type="OrthoDB" id="10265230at2759"/>
<keyword evidence="6 7" id="KW-0378">Hydrolase</keyword>
<gene>
    <name evidence="9" type="primary">TDEL0A01490</name>
    <name evidence="9" type="ORF">TDEL_0A01490</name>
</gene>
<dbReference type="EMBL" id="HE616742">
    <property type="protein sequence ID" value="CCE89481.1"/>
    <property type="molecule type" value="Genomic_DNA"/>
</dbReference>
<accession>G8ZLI7</accession>
<evidence type="ECO:0000313" key="9">
    <source>
        <dbReference type="EMBL" id="CCE89481.1"/>
    </source>
</evidence>
<dbReference type="NCBIfam" id="TIGR02962">
    <property type="entry name" value="hdxy_isourate"/>
    <property type="match status" value="1"/>
</dbReference>
<evidence type="ECO:0000256" key="7">
    <source>
        <dbReference type="RuleBase" id="RU361270"/>
    </source>
</evidence>
<evidence type="ECO:0000256" key="2">
    <source>
        <dbReference type="ARBA" id="ARBA00002704"/>
    </source>
</evidence>
<dbReference type="Pfam" id="PF00576">
    <property type="entry name" value="Transthyretin"/>
    <property type="match status" value="1"/>
</dbReference>
<dbReference type="STRING" id="1076872.G8ZLI7"/>
<organism evidence="9 10">
    <name type="scientific">Torulaspora delbrueckii</name>
    <name type="common">Yeast</name>
    <name type="synonym">Candida colliculosa</name>
    <dbReference type="NCBI Taxonomy" id="4950"/>
    <lineage>
        <taxon>Eukaryota</taxon>
        <taxon>Fungi</taxon>
        <taxon>Dikarya</taxon>
        <taxon>Ascomycota</taxon>
        <taxon>Saccharomycotina</taxon>
        <taxon>Saccharomycetes</taxon>
        <taxon>Saccharomycetales</taxon>
        <taxon>Saccharomycetaceae</taxon>
        <taxon>Torulaspora</taxon>
    </lineage>
</organism>
<dbReference type="InterPro" id="IPR036817">
    <property type="entry name" value="Transthyretin/HIU_hydrolase_sf"/>
</dbReference>
<proteinExistence type="inferred from homology"/>
<dbReference type="InterPro" id="IPR023416">
    <property type="entry name" value="Transthyretin/HIU_hydrolase_d"/>
</dbReference>
<evidence type="ECO:0000313" key="10">
    <source>
        <dbReference type="Proteomes" id="UP000005627"/>
    </source>
</evidence>
<reference evidence="9 10" key="1">
    <citation type="journal article" date="2011" name="Proc. Natl. Acad. Sci. U.S.A.">
        <title>Evolutionary erosion of yeast sex chromosomes by mating-type switching accidents.</title>
        <authorList>
            <person name="Gordon J.L."/>
            <person name="Armisen D."/>
            <person name="Proux-Wera E."/>
            <person name="Oheigeartaigh S.S."/>
            <person name="Byrne K.P."/>
            <person name="Wolfe K.H."/>
        </authorList>
    </citation>
    <scope>NUCLEOTIDE SEQUENCE [LARGE SCALE GENOMIC DNA]</scope>
    <source>
        <strain evidence="10">ATCC 10662 / CBS 1146 / NBRC 0425 / NCYC 2629 / NRRL Y-866</strain>
    </source>
</reference>
<dbReference type="RefSeq" id="XP_003678692.1">
    <property type="nucleotide sequence ID" value="XM_003678644.1"/>
</dbReference>
<evidence type="ECO:0000256" key="6">
    <source>
        <dbReference type="ARBA" id="ARBA00022801"/>
    </source>
</evidence>
<comment type="similarity">
    <text evidence="3 7">Belongs to the transthyretin family. 5-hydroxyisourate hydrolase subfamily.</text>
</comment>
<feature type="domain" description="Transthyretin/hydroxyisourate hydrolase" evidence="8">
    <location>
        <begin position="7"/>
        <end position="153"/>
    </location>
</feature>
<dbReference type="AlphaFoldDB" id="G8ZLI7"/>
<dbReference type="GO" id="GO:0006144">
    <property type="term" value="P:purine nucleobase metabolic process"/>
    <property type="evidence" value="ECO:0007669"/>
    <property type="project" value="UniProtKB-KW"/>
</dbReference>
<comment type="subunit">
    <text evidence="4 7">Homotetramer.</text>
</comment>
<dbReference type="InParanoid" id="G8ZLI7"/>
<comment type="catalytic activity">
    <reaction evidence="1 7">
        <text>5-hydroxyisourate + H2O = 5-hydroxy-2-oxo-4-ureido-2,5-dihydro-1H-imidazole-5-carboxylate + H(+)</text>
        <dbReference type="Rhea" id="RHEA:23736"/>
        <dbReference type="ChEBI" id="CHEBI:15377"/>
        <dbReference type="ChEBI" id="CHEBI:15378"/>
        <dbReference type="ChEBI" id="CHEBI:18072"/>
        <dbReference type="ChEBI" id="CHEBI:58639"/>
        <dbReference type="EC" id="3.5.2.17"/>
    </reaction>
</comment>
<dbReference type="KEGG" id="tdl:TDEL_0A01490"/>
<keyword evidence="10" id="KW-1185">Reference proteome</keyword>
<protein>
    <recommendedName>
        <fullName evidence="7">5-hydroxyisourate hydrolase</fullName>
        <shortName evidence="7">HIU hydrolase</shortName>
        <shortName evidence="7">HIUHase</shortName>
        <ecNumber evidence="7">3.5.2.17</ecNumber>
    </recommendedName>
</protein>
<dbReference type="Proteomes" id="UP000005627">
    <property type="component" value="Chromosome 1"/>
</dbReference>
<evidence type="ECO:0000256" key="1">
    <source>
        <dbReference type="ARBA" id="ARBA00001043"/>
    </source>
</evidence>
<dbReference type="InterPro" id="IPR014306">
    <property type="entry name" value="Hydroxyisourate_hydrolase"/>
</dbReference>
<evidence type="ECO:0000256" key="4">
    <source>
        <dbReference type="ARBA" id="ARBA00011881"/>
    </source>
</evidence>
<dbReference type="Gene3D" id="2.60.40.180">
    <property type="entry name" value="Transthyretin/hydroxyisourate hydrolase domain"/>
    <property type="match status" value="1"/>
</dbReference>